<comment type="caution">
    <text evidence="1">The sequence shown here is derived from an EMBL/GenBank/DDBJ whole genome shotgun (WGS) entry which is preliminary data.</text>
</comment>
<proteinExistence type="predicted"/>
<gene>
    <name evidence="1" type="ORF">PsYK624_014710</name>
</gene>
<dbReference type="AlphaFoldDB" id="A0A9P3L961"/>
<keyword evidence="2" id="KW-1185">Reference proteome</keyword>
<sequence>MVLSYQKVIGPLDKDAVAALSILSYSAAELYDKGLIVAEKGVAEVLVPIPHNLATNHSCDASEAQYGTAPAR</sequence>
<evidence type="ECO:0000313" key="1">
    <source>
        <dbReference type="EMBL" id="GJE85392.1"/>
    </source>
</evidence>
<protein>
    <submittedName>
        <fullName evidence="1">Uncharacterized protein</fullName>
    </submittedName>
</protein>
<accession>A0A9P3L961</accession>
<evidence type="ECO:0000313" key="2">
    <source>
        <dbReference type="Proteomes" id="UP000703269"/>
    </source>
</evidence>
<name>A0A9P3L961_9APHY</name>
<dbReference type="Proteomes" id="UP000703269">
    <property type="component" value="Unassembled WGS sequence"/>
</dbReference>
<reference evidence="1 2" key="1">
    <citation type="submission" date="2021-08" db="EMBL/GenBank/DDBJ databases">
        <title>Draft Genome Sequence of Phanerochaete sordida strain YK-624.</title>
        <authorList>
            <person name="Mori T."/>
            <person name="Dohra H."/>
            <person name="Suzuki T."/>
            <person name="Kawagishi H."/>
            <person name="Hirai H."/>
        </authorList>
    </citation>
    <scope>NUCLEOTIDE SEQUENCE [LARGE SCALE GENOMIC DNA]</scope>
    <source>
        <strain evidence="1 2">YK-624</strain>
    </source>
</reference>
<dbReference type="EMBL" id="BPQB01000002">
    <property type="protein sequence ID" value="GJE85392.1"/>
    <property type="molecule type" value="Genomic_DNA"/>
</dbReference>
<organism evidence="1 2">
    <name type="scientific">Phanerochaete sordida</name>
    <dbReference type="NCBI Taxonomy" id="48140"/>
    <lineage>
        <taxon>Eukaryota</taxon>
        <taxon>Fungi</taxon>
        <taxon>Dikarya</taxon>
        <taxon>Basidiomycota</taxon>
        <taxon>Agaricomycotina</taxon>
        <taxon>Agaricomycetes</taxon>
        <taxon>Polyporales</taxon>
        <taxon>Phanerochaetaceae</taxon>
        <taxon>Phanerochaete</taxon>
    </lineage>
</organism>